<dbReference type="RefSeq" id="WP_133052536.1">
    <property type="nucleotide sequence ID" value="NZ_MAFQ01000001.1"/>
</dbReference>
<gene>
    <name evidence="1" type="ORF">EJ571_20475</name>
</gene>
<dbReference type="AlphaFoldDB" id="A0A4R5P685"/>
<organism evidence="1 2">
    <name type="scientific">Mycobacteroides franklinii</name>
    <dbReference type="NCBI Taxonomy" id="948102"/>
    <lineage>
        <taxon>Bacteria</taxon>
        <taxon>Bacillati</taxon>
        <taxon>Actinomycetota</taxon>
        <taxon>Actinomycetes</taxon>
        <taxon>Mycobacteriales</taxon>
        <taxon>Mycobacteriaceae</taxon>
        <taxon>Mycobacteroides</taxon>
    </lineage>
</organism>
<evidence type="ECO:0000313" key="2">
    <source>
        <dbReference type="Proteomes" id="UP000295627"/>
    </source>
</evidence>
<proteinExistence type="predicted"/>
<comment type="caution">
    <text evidence="1">The sequence shown here is derived from an EMBL/GenBank/DDBJ whole genome shotgun (WGS) entry which is preliminary data.</text>
</comment>
<evidence type="ECO:0000313" key="1">
    <source>
        <dbReference type="EMBL" id="TDH18963.1"/>
    </source>
</evidence>
<sequence length="172" mass="18785">MVAIPEPNEQGFLDPSTEPYPATLNDLHDRFVAGAPEHKSERQRLFDALELHLNLLAEVGGAGKVWVDGGFITYKTAAPRDVDLVYLCRDEAHMGAMLRNERIHSLLTLKSVVIGKPALGALARMQPVGGLVDAFLTVPEGQMYWAGMWARVKGPDGRPVPGVRKGFVEVTV</sequence>
<accession>A0A4R5P685</accession>
<reference evidence="1 2" key="1">
    <citation type="journal article" date="2019" name="Sci. Rep.">
        <title>Extended insight into the Mycobacterium chelonae-abscessus complex through whole genome sequencing of Mycobacterium salmoniphilum outbreak and Mycobacterium salmoniphilum-like strains.</title>
        <authorList>
            <person name="Behra P.R.K."/>
            <person name="Das S."/>
            <person name="Pettersson B.M.F."/>
            <person name="Shirreff L."/>
            <person name="DuCote T."/>
            <person name="Jacobsson K.G."/>
            <person name="Ennis D.G."/>
            <person name="Kirsebom L.A."/>
        </authorList>
    </citation>
    <scope>NUCLEOTIDE SEQUENCE [LARGE SCALE GENOMIC DNA]</scope>
    <source>
        <strain evidence="1 2">DSM 45524</strain>
    </source>
</reference>
<dbReference type="InterPro" id="IPR053860">
    <property type="entry name" value="DUF6932"/>
</dbReference>
<dbReference type="Proteomes" id="UP000295627">
    <property type="component" value="Unassembled WGS sequence"/>
</dbReference>
<dbReference type="Pfam" id="PF22014">
    <property type="entry name" value="DUF6932"/>
    <property type="match status" value="1"/>
</dbReference>
<name>A0A4R5P685_9MYCO</name>
<protein>
    <submittedName>
        <fullName evidence="1">Uncharacterized protein</fullName>
    </submittedName>
</protein>
<dbReference type="EMBL" id="RXLR01000019">
    <property type="protein sequence ID" value="TDH18963.1"/>
    <property type="molecule type" value="Genomic_DNA"/>
</dbReference>